<keyword evidence="3" id="KW-0808">Transferase</keyword>
<organism evidence="3 4">
    <name type="scientific">Pseudomonas asturiensis</name>
    <dbReference type="NCBI Taxonomy" id="1190415"/>
    <lineage>
        <taxon>Bacteria</taxon>
        <taxon>Pseudomonadati</taxon>
        <taxon>Pseudomonadota</taxon>
        <taxon>Gammaproteobacteria</taxon>
        <taxon>Pseudomonadales</taxon>
        <taxon>Pseudomonadaceae</taxon>
        <taxon>Pseudomonas</taxon>
    </lineage>
</organism>
<feature type="transmembrane region" description="Helical" evidence="1">
    <location>
        <begin position="12"/>
        <end position="30"/>
    </location>
</feature>
<proteinExistence type="predicted"/>
<feature type="transmembrane region" description="Helical" evidence="1">
    <location>
        <begin position="429"/>
        <end position="446"/>
    </location>
</feature>
<dbReference type="GO" id="GO:0016740">
    <property type="term" value="F:transferase activity"/>
    <property type="evidence" value="ECO:0007669"/>
    <property type="project" value="UniProtKB-KW"/>
</dbReference>
<accession>A0A1M7Q7X3</accession>
<keyword evidence="1" id="KW-0812">Transmembrane</keyword>
<dbReference type="Pfam" id="PF22895">
    <property type="entry name" value="DUF7024"/>
    <property type="match status" value="1"/>
</dbReference>
<dbReference type="AlphaFoldDB" id="A0A1M7Q7X3"/>
<protein>
    <submittedName>
        <fullName evidence="3">Phosphoglycerol transferase</fullName>
    </submittedName>
</protein>
<feature type="transmembrane region" description="Helical" evidence="1">
    <location>
        <begin position="103"/>
        <end position="121"/>
    </location>
</feature>
<feature type="transmembrane region" description="Helical" evidence="1">
    <location>
        <begin position="263"/>
        <end position="286"/>
    </location>
</feature>
<evidence type="ECO:0000256" key="1">
    <source>
        <dbReference type="SAM" id="Phobius"/>
    </source>
</evidence>
<feature type="transmembrane region" description="Helical" evidence="1">
    <location>
        <begin position="298"/>
        <end position="320"/>
    </location>
</feature>
<keyword evidence="1" id="KW-0472">Membrane</keyword>
<evidence type="ECO:0000313" key="4">
    <source>
        <dbReference type="Proteomes" id="UP000183983"/>
    </source>
</evidence>
<evidence type="ECO:0000259" key="2">
    <source>
        <dbReference type="Pfam" id="PF22895"/>
    </source>
</evidence>
<feature type="domain" description="DUF7024" evidence="2">
    <location>
        <begin position="555"/>
        <end position="681"/>
    </location>
</feature>
<feature type="transmembrane region" description="Helical" evidence="1">
    <location>
        <begin position="405"/>
        <end position="422"/>
    </location>
</feature>
<gene>
    <name evidence="3" type="ORF">SAMN05216593_11951</name>
</gene>
<name>A0A1M7Q7X3_9PSED</name>
<dbReference type="STRING" id="1190415.SAMN05216593_11951"/>
<dbReference type="InterPro" id="IPR054288">
    <property type="entry name" value="DUF7024"/>
</dbReference>
<feature type="transmembrane region" description="Helical" evidence="1">
    <location>
        <begin position="77"/>
        <end position="97"/>
    </location>
</feature>
<dbReference type="EMBL" id="FRDA01000019">
    <property type="protein sequence ID" value="SHN26418.1"/>
    <property type="molecule type" value="Genomic_DNA"/>
</dbReference>
<feature type="transmembrane region" description="Helical" evidence="1">
    <location>
        <begin position="365"/>
        <end position="385"/>
    </location>
</feature>
<keyword evidence="1" id="KW-1133">Transmembrane helix</keyword>
<evidence type="ECO:0000313" key="3">
    <source>
        <dbReference type="EMBL" id="SHN26418.1"/>
    </source>
</evidence>
<feature type="transmembrane region" description="Helical" evidence="1">
    <location>
        <begin position="335"/>
        <end position="353"/>
    </location>
</feature>
<dbReference type="Proteomes" id="UP000183983">
    <property type="component" value="Unassembled WGS sequence"/>
</dbReference>
<feature type="transmembrane region" description="Helical" evidence="1">
    <location>
        <begin position="133"/>
        <end position="152"/>
    </location>
</feature>
<dbReference type="RefSeq" id="WP_073171793.1">
    <property type="nucleotide sequence ID" value="NZ_FRDA01000019.1"/>
</dbReference>
<feature type="transmembrane region" description="Helical" evidence="1">
    <location>
        <begin position="203"/>
        <end position="222"/>
    </location>
</feature>
<feature type="transmembrane region" description="Helical" evidence="1">
    <location>
        <begin position="50"/>
        <end position="70"/>
    </location>
</feature>
<sequence length="684" mass="76089">MNRSTRESPSNLYILFFIGIAFFLALALKNSGLYPFIFSDEYTYSRYSRLIPLSDSMIPGYLYLAVYRLTNHCAADFLGCAKIFNAFFFACATPFLYLVARRVMNTVPALLITVCALLAPINSYTTNYMPEAFYFLGFWVFMWSIFRVRPGFAQDWAIAGFTLGCTALIKPHSMLFVPAVLIYIGYVSATARDSSLRMTLRNLGAFLLAALVAKFVISFLIAGPAGLTFFGPSYSKIASSTTSGMDRIIQLLTLGLESVRGHLLALCLIVGLPMAVVIHAVCKAVFARREPDNAQKMAILATLLFANLIAVVGLFTASVVNTSVYESVTRLHMRYYDFIFPLTWIVVASRLYAAPEGQARGWRAVLAVLIGLPMVYAIYTAMAPFEPSIIDSPELRGFLFHTGSFYFMSALAVLSLGAWVYQTRWGARFFVYLALPLTILLTSYWVTREQRLHLIPDTFDRAGLFTRQYLSAEERTQVLIMGADLGGLIKASFYLDNTEVSPAPVDESNHYDFKGLPENKKWLLSIGSYVPQANGRPQVIMPGFTLTRISANEIIDLRNAQWPGVITQAQGLATPESWGSWSTDDEVVLTFARQLPETFDVRLTAHAFGPNIGKDFILRVGSTRVPFTLSEQDQELLLHLDNPERASSLIIEVPQAVSPAQLGMNGDNRKLGLGIQTLSIEQRD</sequence>
<reference evidence="3 4" key="1">
    <citation type="submission" date="2016-11" db="EMBL/GenBank/DDBJ databases">
        <authorList>
            <person name="Jaros S."/>
            <person name="Januszkiewicz K."/>
            <person name="Wedrychowicz H."/>
        </authorList>
    </citation>
    <scope>NUCLEOTIDE SEQUENCE [LARGE SCALE GENOMIC DNA]</scope>
    <source>
        <strain evidence="3 4">LMG 26898</strain>
    </source>
</reference>
<feature type="transmembrane region" description="Helical" evidence="1">
    <location>
        <begin position="172"/>
        <end position="191"/>
    </location>
</feature>